<dbReference type="Pfam" id="PF00083">
    <property type="entry name" value="Sugar_tr"/>
    <property type="match status" value="1"/>
</dbReference>
<keyword evidence="2 5" id="KW-0812">Transmembrane</keyword>
<organism evidence="6 7">
    <name type="scientific">Rhizopogon vesiculosus</name>
    <dbReference type="NCBI Taxonomy" id="180088"/>
    <lineage>
        <taxon>Eukaryota</taxon>
        <taxon>Fungi</taxon>
        <taxon>Dikarya</taxon>
        <taxon>Basidiomycota</taxon>
        <taxon>Agaricomycotina</taxon>
        <taxon>Agaricomycetes</taxon>
        <taxon>Agaricomycetidae</taxon>
        <taxon>Boletales</taxon>
        <taxon>Suillineae</taxon>
        <taxon>Rhizopogonaceae</taxon>
        <taxon>Rhizopogon</taxon>
    </lineage>
</organism>
<gene>
    <name evidence="6" type="ORF">AZE42_01495</name>
</gene>
<comment type="subcellular location">
    <subcellularLocation>
        <location evidence="1">Membrane</location>
        <topology evidence="1">Multi-pass membrane protein</topology>
    </subcellularLocation>
</comment>
<dbReference type="OrthoDB" id="2544694at2759"/>
<dbReference type="STRING" id="180088.A0A1J8QIJ0"/>
<dbReference type="PANTHER" id="PTHR48022">
    <property type="entry name" value="PLASTIDIC GLUCOSE TRANSPORTER 4"/>
    <property type="match status" value="1"/>
</dbReference>
<evidence type="ECO:0000256" key="3">
    <source>
        <dbReference type="ARBA" id="ARBA00022989"/>
    </source>
</evidence>
<name>A0A1J8QIJ0_9AGAM</name>
<evidence type="ECO:0000256" key="4">
    <source>
        <dbReference type="ARBA" id="ARBA00023136"/>
    </source>
</evidence>
<keyword evidence="4 5" id="KW-0472">Membrane</keyword>
<evidence type="ECO:0000256" key="2">
    <source>
        <dbReference type="ARBA" id="ARBA00022692"/>
    </source>
</evidence>
<dbReference type="GO" id="GO:0005351">
    <property type="term" value="F:carbohydrate:proton symporter activity"/>
    <property type="evidence" value="ECO:0007669"/>
    <property type="project" value="TreeGrafter"/>
</dbReference>
<dbReference type="PANTHER" id="PTHR48022:SF68">
    <property type="entry name" value="MAJOR FACILITATOR SUPERFAMILY (MFS) PROFILE DOMAIN-CONTAINING PROTEIN-RELATED"/>
    <property type="match status" value="1"/>
</dbReference>
<dbReference type="InterPro" id="IPR050360">
    <property type="entry name" value="MFS_Sugar_Transporters"/>
</dbReference>
<accession>A0A1J8QIJ0</accession>
<evidence type="ECO:0000313" key="7">
    <source>
        <dbReference type="Proteomes" id="UP000183567"/>
    </source>
</evidence>
<evidence type="ECO:0000256" key="5">
    <source>
        <dbReference type="SAM" id="Phobius"/>
    </source>
</evidence>
<dbReference type="GO" id="GO:0016020">
    <property type="term" value="C:membrane"/>
    <property type="evidence" value="ECO:0007669"/>
    <property type="project" value="UniProtKB-SubCell"/>
</dbReference>
<feature type="transmembrane region" description="Helical" evidence="5">
    <location>
        <begin position="27"/>
        <end position="46"/>
    </location>
</feature>
<proteinExistence type="predicted"/>
<feature type="transmembrane region" description="Helical" evidence="5">
    <location>
        <begin position="66"/>
        <end position="88"/>
    </location>
</feature>
<sequence length="175" mass="19007">MHRDDALGYSRIYQQRSGADCERGPSFCFNAFFSIGWLGVAWLYPAEISGLGTRAPTNAPSTASNWTFNFVVVMVIGLAFNNISWGTIHRIHGHERSYHSNRIFVFPETGGRSLEDVVFASAYNAGQDPVKVSLRKDVPLAGSLEADEILGVSPGVQCHSPRTPSSFSAGVETPA</sequence>
<dbReference type="Proteomes" id="UP000183567">
    <property type="component" value="Unassembled WGS sequence"/>
</dbReference>
<dbReference type="AlphaFoldDB" id="A0A1J8QIJ0"/>
<evidence type="ECO:0000256" key="1">
    <source>
        <dbReference type="ARBA" id="ARBA00004141"/>
    </source>
</evidence>
<dbReference type="EMBL" id="LVVM01000910">
    <property type="protein sequence ID" value="OJA19731.1"/>
    <property type="molecule type" value="Genomic_DNA"/>
</dbReference>
<reference evidence="6 7" key="1">
    <citation type="submission" date="2016-03" db="EMBL/GenBank/DDBJ databases">
        <title>Comparative genomics of the ectomycorrhizal sister species Rhizopogon vinicolor and Rhizopogon vesiculosus (Basidiomycota: Boletales) reveals a divergence of the mating type B locus.</title>
        <authorList>
            <person name="Mujic A.B."/>
            <person name="Kuo A."/>
            <person name="Tritt A."/>
            <person name="Lipzen A."/>
            <person name="Chen C."/>
            <person name="Johnson J."/>
            <person name="Sharma A."/>
            <person name="Barry K."/>
            <person name="Grigoriev I.V."/>
            <person name="Spatafora J.W."/>
        </authorList>
    </citation>
    <scope>NUCLEOTIDE SEQUENCE [LARGE SCALE GENOMIC DNA]</scope>
    <source>
        <strain evidence="6 7">AM-OR11-056</strain>
    </source>
</reference>
<dbReference type="Gene3D" id="1.20.1250.20">
    <property type="entry name" value="MFS general substrate transporter like domains"/>
    <property type="match status" value="1"/>
</dbReference>
<protein>
    <submittedName>
        <fullName evidence="6">Uncharacterized protein</fullName>
    </submittedName>
</protein>
<evidence type="ECO:0000313" key="6">
    <source>
        <dbReference type="EMBL" id="OJA19731.1"/>
    </source>
</evidence>
<keyword evidence="7" id="KW-1185">Reference proteome</keyword>
<dbReference type="InterPro" id="IPR036259">
    <property type="entry name" value="MFS_trans_sf"/>
</dbReference>
<keyword evidence="3 5" id="KW-1133">Transmembrane helix</keyword>
<dbReference type="InterPro" id="IPR005828">
    <property type="entry name" value="MFS_sugar_transport-like"/>
</dbReference>
<comment type="caution">
    <text evidence="6">The sequence shown here is derived from an EMBL/GenBank/DDBJ whole genome shotgun (WGS) entry which is preliminary data.</text>
</comment>